<dbReference type="EMBL" id="CP073721">
    <property type="protein sequence ID" value="UWZ36218.1"/>
    <property type="molecule type" value="Genomic_DNA"/>
</dbReference>
<dbReference type="Proteomes" id="UP001058271">
    <property type="component" value="Chromosome"/>
</dbReference>
<organism evidence="2 3">
    <name type="scientific">Dactylosporangium roseum</name>
    <dbReference type="NCBI Taxonomy" id="47989"/>
    <lineage>
        <taxon>Bacteria</taxon>
        <taxon>Bacillati</taxon>
        <taxon>Actinomycetota</taxon>
        <taxon>Actinomycetes</taxon>
        <taxon>Micromonosporales</taxon>
        <taxon>Micromonosporaceae</taxon>
        <taxon>Dactylosporangium</taxon>
    </lineage>
</organism>
<dbReference type="PANTHER" id="PTHR30347">
    <property type="entry name" value="POTASSIUM CHANNEL RELATED"/>
    <property type="match status" value="1"/>
</dbReference>
<sequence>MGDGRGPKLAELTLTAEERDVLLGWARRAKTAQALALRARIVLACADGLSNSEVSRRLGTSLPTVGKWRQRFVANRLAGLQDEPRPGAPRKITDAQVETVIVKTLESAPSDQDSHWSTRSMARATGLSQTAVSRIWRAFGLKPHLVDTWKLSTDPLFIDKVRDVVGLYLDPPDKAMVLAVDEKSQMQALDRTAPMLPMLPMLPMMPGVPERRTHDYVRHGTTSLFAALDIATGKVIGQHQRRHRHQEFLRFLRTIDTNTPPDLDLHLICDNYATHKTPAIRAWLAAHPRFHLHFTPTSASWLNLVERWFAELTNRKLRRSTHRSVKELEDDVNAWIAAWNKDPKPFVWAKTADEILDNLANYCTRINKTSNDSGH</sequence>
<dbReference type="Pfam" id="PF13358">
    <property type="entry name" value="DDE_3"/>
    <property type="match status" value="1"/>
</dbReference>
<dbReference type="InterPro" id="IPR009057">
    <property type="entry name" value="Homeodomain-like_sf"/>
</dbReference>
<dbReference type="InterPro" id="IPR047655">
    <property type="entry name" value="Transpos_IS630-like"/>
</dbReference>
<dbReference type="RefSeq" id="WP_260725542.1">
    <property type="nucleotide sequence ID" value="NZ_BAAABS010000059.1"/>
</dbReference>
<dbReference type="PANTHER" id="PTHR30347:SF1">
    <property type="entry name" value="MECHANOSENSITIVE CHANNEL MSCK"/>
    <property type="match status" value="1"/>
</dbReference>
<evidence type="ECO:0000313" key="3">
    <source>
        <dbReference type="Proteomes" id="UP001058271"/>
    </source>
</evidence>
<evidence type="ECO:0000259" key="1">
    <source>
        <dbReference type="Pfam" id="PF13358"/>
    </source>
</evidence>
<proteinExistence type="predicted"/>
<dbReference type="InterPro" id="IPR052702">
    <property type="entry name" value="MscS-like_channel"/>
</dbReference>
<protein>
    <submittedName>
        <fullName evidence="2">IS630 family transposase</fullName>
    </submittedName>
</protein>
<accession>A0ABY5Z2G5</accession>
<keyword evidence="3" id="KW-1185">Reference proteome</keyword>
<dbReference type="Gene3D" id="3.30.420.10">
    <property type="entry name" value="Ribonuclease H-like superfamily/Ribonuclease H"/>
    <property type="match status" value="1"/>
</dbReference>
<feature type="domain" description="Tc1-like transposase DDE" evidence="1">
    <location>
        <begin position="204"/>
        <end position="328"/>
    </location>
</feature>
<dbReference type="SUPFAM" id="SSF46689">
    <property type="entry name" value="Homeodomain-like"/>
    <property type="match status" value="1"/>
</dbReference>
<dbReference type="InterPro" id="IPR012337">
    <property type="entry name" value="RNaseH-like_sf"/>
</dbReference>
<dbReference type="InterPro" id="IPR036397">
    <property type="entry name" value="RNaseH_sf"/>
</dbReference>
<dbReference type="Pfam" id="PF13565">
    <property type="entry name" value="HTH_32"/>
    <property type="match status" value="1"/>
</dbReference>
<dbReference type="NCBIfam" id="NF033545">
    <property type="entry name" value="transpos_IS630"/>
    <property type="match status" value="1"/>
</dbReference>
<name>A0ABY5Z2G5_9ACTN</name>
<evidence type="ECO:0000313" key="2">
    <source>
        <dbReference type="EMBL" id="UWZ36218.1"/>
    </source>
</evidence>
<dbReference type="InterPro" id="IPR038717">
    <property type="entry name" value="Tc1-like_DDE_dom"/>
</dbReference>
<reference evidence="2" key="1">
    <citation type="submission" date="2021-04" db="EMBL/GenBank/DDBJ databases">
        <title>Biosynthetic gene clusters of Dactylosporangioum roseum.</title>
        <authorList>
            <person name="Hartkoorn R.C."/>
            <person name="Beaudoing E."/>
            <person name="Hot D."/>
            <person name="Moureu S."/>
        </authorList>
    </citation>
    <scope>NUCLEOTIDE SEQUENCE</scope>
    <source>
        <strain evidence="2">NRRL B-16295</strain>
    </source>
</reference>
<dbReference type="SUPFAM" id="SSF53098">
    <property type="entry name" value="Ribonuclease H-like"/>
    <property type="match status" value="1"/>
</dbReference>
<gene>
    <name evidence="2" type="ORF">Drose_35050</name>
</gene>